<evidence type="ECO:0000313" key="4">
    <source>
        <dbReference type="Proteomes" id="UP000289738"/>
    </source>
</evidence>
<dbReference type="EMBL" id="SDMP01000003">
    <property type="protein sequence ID" value="RYR68735.1"/>
    <property type="molecule type" value="Genomic_DNA"/>
</dbReference>
<keyword evidence="1" id="KW-0175">Coiled coil</keyword>
<evidence type="ECO:0000256" key="2">
    <source>
        <dbReference type="SAM" id="MobiDB-lite"/>
    </source>
</evidence>
<feature type="region of interest" description="Disordered" evidence="2">
    <location>
        <begin position="40"/>
        <end position="86"/>
    </location>
</feature>
<protein>
    <submittedName>
        <fullName evidence="3">Uncharacterized protein</fullName>
    </submittedName>
</protein>
<sequence length="145" mass="16062">MVSTRAAMESRLEVLEKQMEEMREAQNCSMEAQNRSFELLSTNLLRQGGNGAGGRNGGDGEGSEGRGSDNNEGETEQRKFEPTRKLDIPIFSGDDANGWLVKMKRYYHYNTHDGIGESKGEIGSNTNGVTSIDTKYRSIGKSKYL</sequence>
<comment type="caution">
    <text evidence="3">The sequence shown here is derived from an EMBL/GenBank/DDBJ whole genome shotgun (WGS) entry which is preliminary data.</text>
</comment>
<name>A0A445DZT3_ARAHY</name>
<gene>
    <name evidence="3" type="ORF">Ahy_A03g015215</name>
</gene>
<evidence type="ECO:0000256" key="1">
    <source>
        <dbReference type="SAM" id="Coils"/>
    </source>
</evidence>
<keyword evidence="4" id="KW-1185">Reference proteome</keyword>
<dbReference type="Proteomes" id="UP000289738">
    <property type="component" value="Chromosome A03"/>
</dbReference>
<feature type="compositionally biased region" description="Gly residues" evidence="2">
    <location>
        <begin position="48"/>
        <end position="60"/>
    </location>
</feature>
<organism evidence="3 4">
    <name type="scientific">Arachis hypogaea</name>
    <name type="common">Peanut</name>
    <dbReference type="NCBI Taxonomy" id="3818"/>
    <lineage>
        <taxon>Eukaryota</taxon>
        <taxon>Viridiplantae</taxon>
        <taxon>Streptophyta</taxon>
        <taxon>Embryophyta</taxon>
        <taxon>Tracheophyta</taxon>
        <taxon>Spermatophyta</taxon>
        <taxon>Magnoliopsida</taxon>
        <taxon>eudicotyledons</taxon>
        <taxon>Gunneridae</taxon>
        <taxon>Pentapetalae</taxon>
        <taxon>rosids</taxon>
        <taxon>fabids</taxon>
        <taxon>Fabales</taxon>
        <taxon>Fabaceae</taxon>
        <taxon>Papilionoideae</taxon>
        <taxon>50 kb inversion clade</taxon>
        <taxon>dalbergioids sensu lato</taxon>
        <taxon>Dalbergieae</taxon>
        <taxon>Pterocarpus clade</taxon>
        <taxon>Arachis</taxon>
    </lineage>
</organism>
<feature type="compositionally biased region" description="Basic and acidic residues" evidence="2">
    <location>
        <begin position="63"/>
        <end position="86"/>
    </location>
</feature>
<accession>A0A445DZT3</accession>
<reference evidence="3 4" key="1">
    <citation type="submission" date="2019-01" db="EMBL/GenBank/DDBJ databases">
        <title>Sequencing of cultivated peanut Arachis hypogaea provides insights into genome evolution and oil improvement.</title>
        <authorList>
            <person name="Chen X."/>
        </authorList>
    </citation>
    <scope>NUCLEOTIDE SEQUENCE [LARGE SCALE GENOMIC DNA]</scope>
    <source>
        <strain evidence="4">cv. Fuhuasheng</strain>
        <tissue evidence="3">Leaves</tissue>
    </source>
</reference>
<proteinExistence type="predicted"/>
<feature type="coiled-coil region" evidence="1">
    <location>
        <begin position="5"/>
        <end position="35"/>
    </location>
</feature>
<dbReference type="AlphaFoldDB" id="A0A445DZT3"/>
<evidence type="ECO:0000313" key="3">
    <source>
        <dbReference type="EMBL" id="RYR68735.1"/>
    </source>
</evidence>